<evidence type="ECO:0000259" key="2">
    <source>
        <dbReference type="SMART" id="SM00829"/>
    </source>
</evidence>
<dbReference type="GO" id="GO:0016628">
    <property type="term" value="F:oxidoreductase activity, acting on the CH-CH group of donors, NAD or NADP as acceptor"/>
    <property type="evidence" value="ECO:0007669"/>
    <property type="project" value="InterPro"/>
</dbReference>
<evidence type="ECO:0000313" key="3">
    <source>
        <dbReference type="EMBL" id="EWC43618.1"/>
    </source>
</evidence>
<dbReference type="PANTHER" id="PTHR43205">
    <property type="entry name" value="PROSTAGLANDIN REDUCTASE"/>
    <property type="match status" value="1"/>
</dbReference>
<dbReference type="Gene3D" id="3.40.50.720">
    <property type="entry name" value="NAD(P)-binding Rossmann-like Domain"/>
    <property type="match status" value="1"/>
</dbReference>
<sequence length="349" mass="38078">MVQSKSLIFAKIPNGYPVPGEDLVVTTSEVDISKAPKGGVVLKVLLLSVDPYMRGRMREPNTKSYSLPFIIGEPIEGGGLAKVLESDHPSFKVGDIVTGPVAHSEYLVYDDKRASLFKPINNPYNLPLERFVGVLGMPGMTAYASLYDIGELHKNKEETIFITAASGAVGSLVGQLAKREGLRVVGSAGSDAKVKYLVEKLGFDAAFNYKTEDPKTALAKYIPEGLDIYYDNVGGETLDAAIGNAKNFARFIESGMISQYNLRAGEEGYAIKNAMEIVKKRLKIQGFIVGDIAAKYVDQFQKDVQKWLHEGSIHYSEDVTTGIDNEAEGFVRMLKGENFGKAVIKYADA</sequence>
<dbReference type="Proteomes" id="UP000024837">
    <property type="component" value="Unassembled WGS sequence"/>
</dbReference>
<dbReference type="HOGENOM" id="CLU_026673_29_2_1"/>
<protein>
    <recommendedName>
        <fullName evidence="2">Enoyl reductase (ER) domain-containing protein</fullName>
    </recommendedName>
</protein>
<dbReference type="CDD" id="cd05288">
    <property type="entry name" value="PGDH"/>
    <property type="match status" value="1"/>
</dbReference>
<proteinExistence type="predicted"/>
<dbReference type="SMART" id="SM00829">
    <property type="entry name" value="PKS_ER"/>
    <property type="match status" value="1"/>
</dbReference>
<keyword evidence="1" id="KW-0560">Oxidoreductase</keyword>
<dbReference type="PANTHER" id="PTHR43205:SF7">
    <property type="entry name" value="PROSTAGLANDIN REDUCTASE 1"/>
    <property type="match status" value="1"/>
</dbReference>
<evidence type="ECO:0000256" key="1">
    <source>
        <dbReference type="ARBA" id="ARBA00023002"/>
    </source>
</evidence>
<dbReference type="FunFam" id="3.40.50.720:FF:000121">
    <property type="entry name" value="Prostaglandin reductase 2"/>
    <property type="match status" value="1"/>
</dbReference>
<dbReference type="SUPFAM" id="SSF50129">
    <property type="entry name" value="GroES-like"/>
    <property type="match status" value="1"/>
</dbReference>
<dbReference type="EMBL" id="KI966457">
    <property type="protein sequence ID" value="EWC43618.1"/>
    <property type="molecule type" value="Genomic_DNA"/>
</dbReference>
<accession>W7HUU9</accession>
<reference evidence="3 4" key="1">
    <citation type="submission" date="2013-05" db="EMBL/GenBank/DDBJ databases">
        <title>Drechslerella stenobrocha genome reveals carnivorous origination and mechanical trapping mechanism of predatory fungi.</title>
        <authorList>
            <person name="Liu X."/>
            <person name="Zhang W."/>
            <person name="Liu K."/>
        </authorList>
    </citation>
    <scope>NUCLEOTIDE SEQUENCE [LARGE SCALE GENOMIC DNA]</scope>
    <source>
        <strain evidence="3 4">248</strain>
    </source>
</reference>
<dbReference type="OrthoDB" id="809632at2759"/>
<dbReference type="InterPro" id="IPR036291">
    <property type="entry name" value="NAD(P)-bd_dom_sf"/>
</dbReference>
<dbReference type="InterPro" id="IPR045010">
    <property type="entry name" value="MDR_fam"/>
</dbReference>
<organism evidence="3 4">
    <name type="scientific">Drechslerella stenobrocha 248</name>
    <dbReference type="NCBI Taxonomy" id="1043628"/>
    <lineage>
        <taxon>Eukaryota</taxon>
        <taxon>Fungi</taxon>
        <taxon>Dikarya</taxon>
        <taxon>Ascomycota</taxon>
        <taxon>Pezizomycotina</taxon>
        <taxon>Orbiliomycetes</taxon>
        <taxon>Orbiliales</taxon>
        <taxon>Orbiliaceae</taxon>
        <taxon>Drechslerella</taxon>
    </lineage>
</organism>
<name>W7HUU9_9PEZI</name>
<dbReference type="SUPFAM" id="SSF51735">
    <property type="entry name" value="NAD(P)-binding Rossmann-fold domains"/>
    <property type="match status" value="1"/>
</dbReference>
<dbReference type="InterPro" id="IPR020843">
    <property type="entry name" value="ER"/>
</dbReference>
<dbReference type="Pfam" id="PF16884">
    <property type="entry name" value="ADH_N_2"/>
    <property type="match status" value="1"/>
</dbReference>
<gene>
    <name evidence="3" type="ORF">DRE_01505</name>
</gene>
<keyword evidence="4" id="KW-1185">Reference proteome</keyword>
<dbReference type="InterPro" id="IPR041694">
    <property type="entry name" value="ADH_N_2"/>
</dbReference>
<evidence type="ECO:0000313" key="4">
    <source>
        <dbReference type="Proteomes" id="UP000024837"/>
    </source>
</evidence>
<dbReference type="Gene3D" id="3.90.180.10">
    <property type="entry name" value="Medium-chain alcohol dehydrogenases, catalytic domain"/>
    <property type="match status" value="1"/>
</dbReference>
<feature type="domain" description="Enoyl reductase (ER)" evidence="2">
    <location>
        <begin position="20"/>
        <end position="344"/>
    </location>
</feature>
<dbReference type="AlphaFoldDB" id="W7HUU9"/>
<dbReference type="InterPro" id="IPR011032">
    <property type="entry name" value="GroES-like_sf"/>
</dbReference>
<dbReference type="Pfam" id="PF00107">
    <property type="entry name" value="ADH_zinc_N"/>
    <property type="match status" value="1"/>
</dbReference>
<dbReference type="InterPro" id="IPR013149">
    <property type="entry name" value="ADH-like_C"/>
</dbReference>